<keyword evidence="4" id="KW-1185">Reference proteome</keyword>
<evidence type="ECO:0000313" key="3">
    <source>
        <dbReference type="EMBL" id="SHJ57484.1"/>
    </source>
</evidence>
<proteinExistence type="predicted"/>
<protein>
    <submittedName>
        <fullName evidence="3">Uncharacterized protein</fullName>
    </submittedName>
</protein>
<dbReference type="EMBL" id="FQZO01000006">
    <property type="protein sequence ID" value="SHJ57484.1"/>
    <property type="molecule type" value="Genomic_DNA"/>
</dbReference>
<reference evidence="3 4" key="1">
    <citation type="submission" date="2016-11" db="EMBL/GenBank/DDBJ databases">
        <authorList>
            <person name="Jaros S."/>
            <person name="Januszkiewicz K."/>
            <person name="Wedrychowicz H."/>
        </authorList>
    </citation>
    <scope>NUCLEOTIDE SEQUENCE [LARGE SCALE GENOMIC DNA]</scope>
    <source>
        <strain evidence="3 4">DSM 21864</strain>
    </source>
</reference>
<dbReference type="AlphaFoldDB" id="A0A1M6KEY3"/>
<keyword evidence="2" id="KW-0812">Transmembrane</keyword>
<dbReference type="Proteomes" id="UP000184080">
    <property type="component" value="Unassembled WGS sequence"/>
</dbReference>
<feature type="compositionally biased region" description="Polar residues" evidence="1">
    <location>
        <begin position="206"/>
        <end position="216"/>
    </location>
</feature>
<evidence type="ECO:0000313" key="4">
    <source>
        <dbReference type="Proteomes" id="UP000184080"/>
    </source>
</evidence>
<keyword evidence="2" id="KW-0472">Membrane</keyword>
<accession>A0A1M6KEY3</accession>
<evidence type="ECO:0000256" key="2">
    <source>
        <dbReference type="SAM" id="Phobius"/>
    </source>
</evidence>
<keyword evidence="2" id="KW-1133">Transmembrane helix</keyword>
<name>A0A1M6KEY3_9CLOT</name>
<feature type="transmembrane region" description="Helical" evidence="2">
    <location>
        <begin position="18"/>
        <end position="39"/>
    </location>
</feature>
<dbReference type="RefSeq" id="WP_073009274.1">
    <property type="nucleotide sequence ID" value="NZ_FQZO01000006.1"/>
</dbReference>
<feature type="compositionally biased region" description="Low complexity" evidence="1">
    <location>
        <begin position="217"/>
        <end position="273"/>
    </location>
</feature>
<feature type="region of interest" description="Disordered" evidence="1">
    <location>
        <begin position="193"/>
        <end position="278"/>
    </location>
</feature>
<organism evidence="3 4">
    <name type="scientific">Clostridium amylolyticum</name>
    <dbReference type="NCBI Taxonomy" id="1121298"/>
    <lineage>
        <taxon>Bacteria</taxon>
        <taxon>Bacillati</taxon>
        <taxon>Bacillota</taxon>
        <taxon>Clostridia</taxon>
        <taxon>Eubacteriales</taxon>
        <taxon>Clostridiaceae</taxon>
        <taxon>Clostridium</taxon>
    </lineage>
</organism>
<sequence length="369" mass="41132">MRISNLLKLIKTSSKARVLIGGISVIIVGTGIVGGVTIYNNYKQKNIAKLELEEQQVLGKKIKTIEEYAQTLEPYVKNSLGCDAKKSLEDFIVQLDSAIQNKDFGKYEEIKQEADKQIETLVKYNRELIEKNLKQLDEIDFNKLPKEWEAKVEDTKKSCNTHISENKFTDAQKVIDETMTSLALVQKEIAEKENVEEGTAEKDIASGNSSNKTSQPSKGTSSGSANNTSSQSSKGTSSGSTSGTSSKPSTPASKPTETPNTKPTTPTKPTSPSKRYELTEEKEAWWSRHGINIQSKEPFTPFFDNYNKTWNIILDSSNYLDNSKSTKYSKQLIELMKKDFPDKSCAVSGGYFGKHNGVNMYTYMAYVTK</sequence>
<feature type="compositionally biased region" description="Basic and acidic residues" evidence="1">
    <location>
        <begin position="193"/>
        <end position="204"/>
    </location>
</feature>
<gene>
    <name evidence="3" type="ORF">SAMN05444401_3337</name>
</gene>
<evidence type="ECO:0000256" key="1">
    <source>
        <dbReference type="SAM" id="MobiDB-lite"/>
    </source>
</evidence>